<dbReference type="Pfam" id="PF06897">
    <property type="entry name" value="DUF1269"/>
    <property type="match status" value="1"/>
</dbReference>
<evidence type="ECO:0000313" key="2">
    <source>
        <dbReference type="EMBL" id="PHP53545.1"/>
    </source>
</evidence>
<organism evidence="2 3">
    <name type="scientific">Actinomyces ruminis</name>
    <dbReference type="NCBI Taxonomy" id="1937003"/>
    <lineage>
        <taxon>Bacteria</taxon>
        <taxon>Bacillati</taxon>
        <taxon>Actinomycetota</taxon>
        <taxon>Actinomycetes</taxon>
        <taxon>Actinomycetales</taxon>
        <taxon>Actinomycetaceae</taxon>
        <taxon>Actinomyces</taxon>
    </lineage>
</organism>
<protein>
    <submittedName>
        <fullName evidence="2">DUF1269 domain-containing protein</fullName>
    </submittedName>
</protein>
<evidence type="ECO:0000256" key="1">
    <source>
        <dbReference type="SAM" id="Coils"/>
    </source>
</evidence>
<proteinExistence type="predicted"/>
<dbReference type="RefSeq" id="WP_086615216.1">
    <property type="nucleotide sequence ID" value="NZ_MTPX02000014.1"/>
</dbReference>
<name>A0ABX4MDI8_9ACTO</name>
<dbReference type="EMBL" id="MTPX02000014">
    <property type="protein sequence ID" value="PHP53545.1"/>
    <property type="molecule type" value="Genomic_DNA"/>
</dbReference>
<gene>
    <name evidence="2" type="ORF">BW737_002100</name>
</gene>
<feature type="coiled-coil region" evidence="1">
    <location>
        <begin position="150"/>
        <end position="177"/>
    </location>
</feature>
<evidence type="ECO:0000313" key="3">
    <source>
        <dbReference type="Proteomes" id="UP000194577"/>
    </source>
</evidence>
<reference evidence="2 3" key="1">
    <citation type="submission" date="2017-10" db="EMBL/GenBank/DDBJ databases">
        <title>Draft genome sequence of cellulolytic Actinomyces sp CtC72 isolated from cattle rumen fluid.</title>
        <authorList>
            <person name="Joshi A.J."/>
            <person name="Vasudevan G."/>
            <person name="Lanjekar V.B."/>
            <person name="Hivarkar S."/>
            <person name="Engineer A."/>
            <person name="Pore S.D."/>
            <person name="Dhakephalkar P.K."/>
            <person name="Dagar S."/>
        </authorList>
    </citation>
    <scope>NUCLEOTIDE SEQUENCE [LARGE SCALE GENOMIC DNA]</scope>
    <source>
        <strain evidence="3">CtC72</strain>
    </source>
</reference>
<dbReference type="Proteomes" id="UP000194577">
    <property type="component" value="Unassembled WGS sequence"/>
</dbReference>
<comment type="caution">
    <text evidence="2">The sequence shown here is derived from an EMBL/GenBank/DDBJ whole genome shotgun (WGS) entry which is preliminary data.</text>
</comment>
<keyword evidence="1" id="KW-0175">Coiled coil</keyword>
<keyword evidence="3" id="KW-1185">Reference proteome</keyword>
<sequence length="202" mass="21291">MTDHNFAVVTFAESSKAYETLSDLRGASREGRIGVASAIIAEREPDGHLHLAEGEDATIGAGASAGGLLGMFVGILGGPLGVLLGWGTGALVGSFADSRRVDRNATIVGEFSSRLPAGTTAILAEVEEAAPEVLDGLAASQGGVVLRRPAVDVLAELEAVEAAAEAADREAGRIMREQRRQERKDAWDERVARLKTRFQRKN</sequence>
<accession>A0ABX4MDI8</accession>
<dbReference type="InterPro" id="IPR009200">
    <property type="entry name" value="DUF1269_membrane"/>
</dbReference>